<dbReference type="Proteomes" id="UP000050515">
    <property type="component" value="Unassembled WGS sequence"/>
</dbReference>
<sequence>MHNDNKFDYVDCFAERKHIVVDKIRYIGKESNNIDDPNGIDDDSYMEYENKEEFKNWALSLKMKDV</sequence>
<name>A0A0N8VKF4_9ARCH</name>
<proteinExistence type="predicted"/>
<dbReference type="PATRIC" id="fig|507754.4.peg.990"/>
<dbReference type="AlphaFoldDB" id="A0A0N8VKF4"/>
<reference evidence="1 4" key="1">
    <citation type="submission" date="2015-09" db="EMBL/GenBank/DDBJ databases">
        <title>Draft genome sequence of Acidiplasma aeolicum DSM 18409.</title>
        <authorList>
            <person name="Hemp J."/>
        </authorList>
    </citation>
    <scope>NUCLEOTIDE SEQUENCE [LARGE SCALE GENOMIC DNA]</scope>
    <source>
        <strain evidence="1 4">V</strain>
    </source>
</reference>
<reference evidence="2 3" key="2">
    <citation type="submission" date="2015-09" db="EMBL/GenBank/DDBJ databases">
        <title>Heavy metals and arsenic resistance mechanisms in polyextremophilic archaea of the family Ferroplasmaceae.</title>
        <authorList>
            <person name="Bulaev A.G."/>
            <person name="Kanygina A.V."/>
        </authorList>
    </citation>
    <scope>NUCLEOTIDE SEQUENCE [LARGE SCALE GENOMIC DNA]</scope>
    <source>
        <strain evidence="2 3">VT</strain>
    </source>
</reference>
<protein>
    <submittedName>
        <fullName evidence="2">Uncharacterized protein</fullName>
    </submittedName>
</protein>
<keyword evidence="3" id="KW-1185">Reference proteome</keyword>
<evidence type="ECO:0000313" key="4">
    <source>
        <dbReference type="Proteomes" id="UP000050515"/>
    </source>
</evidence>
<dbReference type="EMBL" id="LKBG01000288">
    <property type="protein sequence ID" value="KQB33572.1"/>
    <property type="molecule type" value="Genomic_DNA"/>
</dbReference>
<dbReference type="Proteomes" id="UP000050320">
    <property type="component" value="Unassembled WGS sequence"/>
</dbReference>
<evidence type="ECO:0000313" key="1">
    <source>
        <dbReference type="EMBL" id="KPV46709.1"/>
    </source>
</evidence>
<evidence type="ECO:0000313" key="2">
    <source>
        <dbReference type="EMBL" id="KQB33572.1"/>
    </source>
</evidence>
<comment type="caution">
    <text evidence="2">The sequence shown here is derived from an EMBL/GenBank/DDBJ whole genome shotgun (WGS) entry which is preliminary data.</text>
</comment>
<dbReference type="RefSeq" id="WP_054964129.1">
    <property type="nucleotide sequence ID" value="NZ_LKBG01000288.1"/>
</dbReference>
<accession>A0A0N8VKF4</accession>
<dbReference type="EMBL" id="LJCQ01000192">
    <property type="protein sequence ID" value="KPV46709.1"/>
    <property type="molecule type" value="Genomic_DNA"/>
</dbReference>
<evidence type="ECO:0000313" key="3">
    <source>
        <dbReference type="Proteomes" id="UP000050320"/>
    </source>
</evidence>
<gene>
    <name evidence="2" type="ORF">AOG54_06835</name>
    <name evidence="1" type="ORF">SE19_04340</name>
</gene>
<organism evidence="2 3">
    <name type="scientific">Acidiplasma aeolicum</name>
    <dbReference type="NCBI Taxonomy" id="507754"/>
    <lineage>
        <taxon>Archaea</taxon>
        <taxon>Methanobacteriati</taxon>
        <taxon>Thermoplasmatota</taxon>
        <taxon>Thermoplasmata</taxon>
        <taxon>Thermoplasmatales</taxon>
        <taxon>Ferroplasmaceae</taxon>
        <taxon>Acidiplasma</taxon>
    </lineage>
</organism>